<dbReference type="InterPro" id="IPR001283">
    <property type="entry name" value="CRISP-related"/>
</dbReference>
<keyword evidence="4" id="KW-0378">Hydrolase</keyword>
<gene>
    <name evidence="4" type="ORF">HG543_03020</name>
</gene>
<accession>A0A848LAF5</accession>
<dbReference type="GO" id="GO:0006508">
    <property type="term" value="P:proteolysis"/>
    <property type="evidence" value="ECO:0007669"/>
    <property type="project" value="UniProtKB-KW"/>
</dbReference>
<dbReference type="PRINTS" id="PR00837">
    <property type="entry name" value="V5TPXLIKE"/>
</dbReference>
<keyword evidence="2" id="KW-0732">Signal</keyword>
<evidence type="ECO:0000259" key="3">
    <source>
        <dbReference type="SMART" id="SM00198"/>
    </source>
</evidence>
<proteinExistence type="predicted"/>
<dbReference type="Gene3D" id="3.40.33.10">
    <property type="entry name" value="CAP"/>
    <property type="match status" value="1"/>
</dbReference>
<dbReference type="GO" id="GO:0005576">
    <property type="term" value="C:extracellular region"/>
    <property type="evidence" value="ECO:0007669"/>
    <property type="project" value="InterPro"/>
</dbReference>
<feature type="region of interest" description="Disordered" evidence="1">
    <location>
        <begin position="23"/>
        <end position="73"/>
    </location>
</feature>
<dbReference type="Proteomes" id="UP000518300">
    <property type="component" value="Unassembled WGS sequence"/>
</dbReference>
<protein>
    <submittedName>
        <fullName evidence="4">Serine protease</fullName>
    </submittedName>
</protein>
<evidence type="ECO:0000256" key="2">
    <source>
        <dbReference type="SAM" id="SignalP"/>
    </source>
</evidence>
<evidence type="ECO:0000313" key="4">
    <source>
        <dbReference type="EMBL" id="NMO13835.1"/>
    </source>
</evidence>
<feature type="chain" id="PRO_5032316234" evidence="2">
    <location>
        <begin position="29"/>
        <end position="225"/>
    </location>
</feature>
<dbReference type="SMART" id="SM00198">
    <property type="entry name" value="SCP"/>
    <property type="match status" value="1"/>
</dbReference>
<dbReference type="InterPro" id="IPR014044">
    <property type="entry name" value="CAP_dom"/>
</dbReference>
<dbReference type="PROSITE" id="PS01009">
    <property type="entry name" value="CRISP_1"/>
    <property type="match status" value="1"/>
</dbReference>
<dbReference type="SUPFAM" id="SSF55797">
    <property type="entry name" value="PR-1-like"/>
    <property type="match status" value="1"/>
</dbReference>
<dbReference type="InterPro" id="IPR018244">
    <property type="entry name" value="Allrgn_V5/Tpx1_CS"/>
</dbReference>
<feature type="domain" description="SCP" evidence="3">
    <location>
        <begin position="76"/>
        <end position="221"/>
    </location>
</feature>
<evidence type="ECO:0000256" key="1">
    <source>
        <dbReference type="SAM" id="MobiDB-lite"/>
    </source>
</evidence>
<feature type="signal peptide" evidence="2">
    <location>
        <begin position="1"/>
        <end position="28"/>
    </location>
</feature>
<keyword evidence="5" id="KW-1185">Reference proteome</keyword>
<feature type="compositionally biased region" description="Polar residues" evidence="1">
    <location>
        <begin position="31"/>
        <end position="42"/>
    </location>
</feature>
<dbReference type="Pfam" id="PF00188">
    <property type="entry name" value="CAP"/>
    <property type="match status" value="1"/>
</dbReference>
<dbReference type="EMBL" id="JABBJJ010000008">
    <property type="protein sequence ID" value="NMO13835.1"/>
    <property type="molecule type" value="Genomic_DNA"/>
</dbReference>
<comment type="caution">
    <text evidence="4">The sequence shown here is derived from an EMBL/GenBank/DDBJ whole genome shotgun (WGS) entry which is preliminary data.</text>
</comment>
<dbReference type="GO" id="GO:0008233">
    <property type="term" value="F:peptidase activity"/>
    <property type="evidence" value="ECO:0007669"/>
    <property type="project" value="UniProtKB-KW"/>
</dbReference>
<dbReference type="PANTHER" id="PTHR10334">
    <property type="entry name" value="CYSTEINE-RICH SECRETORY PROTEIN-RELATED"/>
    <property type="match status" value="1"/>
</dbReference>
<keyword evidence="4" id="KW-0645">Protease</keyword>
<dbReference type="AlphaFoldDB" id="A0A848LAF5"/>
<sequence>MRSSSSLIRWSALLLLTPLLGCGSGGKAAQRPSTTPQKQPVTASRQRAPAPSRTPAPAPAPARTEQPRSGLPSAKDFERDMVAAHNRARAQAKPTPKPALPPLTWSDAAAKKAASWAKECKFEHNPNRGDFGENLAAATPGAWTTPDVVKSWADEAVDYDFMKRTCKKGKVCGHYTQVVWRKTTQVGCATVMCNKNSPFGSQHPTWQNWVCNYAPPGNYIGQSPY</sequence>
<dbReference type="RefSeq" id="WP_169343116.1">
    <property type="nucleotide sequence ID" value="NZ_JABBJJ010000008.1"/>
</dbReference>
<reference evidence="4 5" key="1">
    <citation type="submission" date="2020-04" db="EMBL/GenBank/DDBJ databases">
        <title>Draft genome of Pyxidicoccus fallax type strain.</title>
        <authorList>
            <person name="Whitworth D.E."/>
        </authorList>
    </citation>
    <scope>NUCLEOTIDE SEQUENCE [LARGE SCALE GENOMIC DNA]</scope>
    <source>
        <strain evidence="4 5">DSM 14698</strain>
    </source>
</reference>
<dbReference type="InterPro" id="IPR035940">
    <property type="entry name" value="CAP_sf"/>
</dbReference>
<evidence type="ECO:0000313" key="5">
    <source>
        <dbReference type="Proteomes" id="UP000518300"/>
    </source>
</evidence>
<name>A0A848LAF5_9BACT</name>
<organism evidence="4 5">
    <name type="scientific">Pyxidicoccus fallax</name>
    <dbReference type="NCBI Taxonomy" id="394095"/>
    <lineage>
        <taxon>Bacteria</taxon>
        <taxon>Pseudomonadati</taxon>
        <taxon>Myxococcota</taxon>
        <taxon>Myxococcia</taxon>
        <taxon>Myxococcales</taxon>
        <taxon>Cystobacterineae</taxon>
        <taxon>Myxococcaceae</taxon>
        <taxon>Pyxidicoccus</taxon>
    </lineage>
</organism>